<proteinExistence type="predicted"/>
<protein>
    <submittedName>
        <fullName evidence="1">Uncharacterized protein</fullName>
    </submittedName>
</protein>
<reference evidence="1" key="2">
    <citation type="journal article" date="2015" name="Data Brief">
        <title>Shoot transcriptome of the giant reed, Arundo donax.</title>
        <authorList>
            <person name="Barrero R.A."/>
            <person name="Guerrero F.D."/>
            <person name="Moolhuijzen P."/>
            <person name="Goolsby J.A."/>
            <person name="Tidwell J."/>
            <person name="Bellgard S.E."/>
            <person name="Bellgard M.I."/>
        </authorList>
    </citation>
    <scope>NUCLEOTIDE SEQUENCE</scope>
    <source>
        <tissue evidence="1">Shoot tissue taken approximately 20 cm above the soil surface</tissue>
    </source>
</reference>
<organism evidence="1">
    <name type="scientific">Arundo donax</name>
    <name type="common">Giant reed</name>
    <name type="synonym">Donax arundinaceus</name>
    <dbReference type="NCBI Taxonomy" id="35708"/>
    <lineage>
        <taxon>Eukaryota</taxon>
        <taxon>Viridiplantae</taxon>
        <taxon>Streptophyta</taxon>
        <taxon>Embryophyta</taxon>
        <taxon>Tracheophyta</taxon>
        <taxon>Spermatophyta</taxon>
        <taxon>Magnoliopsida</taxon>
        <taxon>Liliopsida</taxon>
        <taxon>Poales</taxon>
        <taxon>Poaceae</taxon>
        <taxon>PACMAD clade</taxon>
        <taxon>Arundinoideae</taxon>
        <taxon>Arundineae</taxon>
        <taxon>Arundo</taxon>
    </lineage>
</organism>
<sequence>MLNCQTISATLSIPWTHAGHMTC</sequence>
<evidence type="ECO:0000313" key="1">
    <source>
        <dbReference type="EMBL" id="JAD36002.1"/>
    </source>
</evidence>
<accession>A0A0A8ZME0</accession>
<dbReference type="AlphaFoldDB" id="A0A0A8ZME0"/>
<reference evidence="1" key="1">
    <citation type="submission" date="2014-09" db="EMBL/GenBank/DDBJ databases">
        <authorList>
            <person name="Magalhaes I.L.F."/>
            <person name="Oliveira U."/>
            <person name="Santos F.R."/>
            <person name="Vidigal T.H.D.A."/>
            <person name="Brescovit A.D."/>
            <person name="Santos A.J."/>
        </authorList>
    </citation>
    <scope>NUCLEOTIDE SEQUENCE</scope>
    <source>
        <tissue evidence="1">Shoot tissue taken approximately 20 cm above the soil surface</tissue>
    </source>
</reference>
<dbReference type="EMBL" id="GBRH01261893">
    <property type="protein sequence ID" value="JAD36002.1"/>
    <property type="molecule type" value="Transcribed_RNA"/>
</dbReference>
<name>A0A0A8ZME0_ARUDO</name>